<evidence type="ECO:0000256" key="2">
    <source>
        <dbReference type="ARBA" id="ARBA00022842"/>
    </source>
</evidence>
<dbReference type="GO" id="GO:0046872">
    <property type="term" value="F:metal ion binding"/>
    <property type="evidence" value="ECO:0007669"/>
    <property type="project" value="UniProtKB-KW"/>
</dbReference>
<dbReference type="Gene3D" id="1.10.600.10">
    <property type="entry name" value="Farnesyl Diphosphate Synthase"/>
    <property type="match status" value="1"/>
</dbReference>
<dbReference type="AlphaFoldDB" id="A0AA38HXP5"/>
<dbReference type="InterPro" id="IPR008949">
    <property type="entry name" value="Isoprenoid_synthase_dom_sf"/>
</dbReference>
<evidence type="ECO:0000256" key="1">
    <source>
        <dbReference type="ARBA" id="ARBA00022723"/>
    </source>
</evidence>
<dbReference type="PANTHER" id="PTHR12001:SF44">
    <property type="entry name" value="GERANYLGERANYL PYROPHOSPHATE SYNTHASE"/>
    <property type="match status" value="1"/>
</dbReference>
<organism evidence="4 5">
    <name type="scientific">Zophobas morio</name>
    <dbReference type="NCBI Taxonomy" id="2755281"/>
    <lineage>
        <taxon>Eukaryota</taxon>
        <taxon>Metazoa</taxon>
        <taxon>Ecdysozoa</taxon>
        <taxon>Arthropoda</taxon>
        <taxon>Hexapoda</taxon>
        <taxon>Insecta</taxon>
        <taxon>Pterygota</taxon>
        <taxon>Neoptera</taxon>
        <taxon>Endopterygota</taxon>
        <taxon>Coleoptera</taxon>
        <taxon>Polyphaga</taxon>
        <taxon>Cucujiformia</taxon>
        <taxon>Tenebrionidae</taxon>
        <taxon>Zophobas</taxon>
    </lineage>
</organism>
<name>A0AA38HXP5_9CUCU</name>
<evidence type="ECO:0000256" key="3">
    <source>
        <dbReference type="RuleBase" id="RU004466"/>
    </source>
</evidence>
<dbReference type="GO" id="GO:0008299">
    <property type="term" value="P:isoprenoid biosynthetic process"/>
    <property type="evidence" value="ECO:0007669"/>
    <property type="project" value="InterPro"/>
</dbReference>
<evidence type="ECO:0000313" key="5">
    <source>
        <dbReference type="Proteomes" id="UP001168821"/>
    </source>
</evidence>
<keyword evidence="2" id="KW-0460">Magnesium</keyword>
<accession>A0AA38HXP5</accession>
<protein>
    <recommendedName>
        <fullName evidence="6">Geranylgeranyl pyrophosphate synthase</fullName>
    </recommendedName>
</protein>
<comment type="similarity">
    <text evidence="3">Belongs to the FPP/GGPP synthase family.</text>
</comment>
<dbReference type="GO" id="GO:0004659">
    <property type="term" value="F:prenyltransferase activity"/>
    <property type="evidence" value="ECO:0007669"/>
    <property type="project" value="InterPro"/>
</dbReference>
<keyword evidence="1" id="KW-0479">Metal-binding</keyword>
<dbReference type="InterPro" id="IPR000092">
    <property type="entry name" value="Polyprenyl_synt"/>
</dbReference>
<dbReference type="PANTHER" id="PTHR12001">
    <property type="entry name" value="GERANYLGERANYL PYROPHOSPHATE SYNTHASE"/>
    <property type="match status" value="1"/>
</dbReference>
<keyword evidence="5" id="KW-1185">Reference proteome</keyword>
<sequence length="253" mass="29862">MDDVEDKAILRRGIPSAHLIYGSPLTIQGVIFKAVLLLEEMLQYLEDRRVIKTVYLYGHWKQFQIYKTRNRNVLYRQLTLICPTFEDYEALVNGKSLGSISWGVEFLKLFANNQEYEFTEKFMVDLGVFAQIYNDYINLHNPKYSKFRICFDDIDERKFSFPIIHAIRTFPEDQQILNVFKERRKDLETKKNVVSLLENFGSFAYTKKVLENHLAGIVEEIDKMKLGKNSKLQRVLENILERLDTEAFFDCTD</sequence>
<evidence type="ECO:0008006" key="6">
    <source>
        <dbReference type="Google" id="ProtNLM"/>
    </source>
</evidence>
<dbReference type="EMBL" id="JALNTZ010000007">
    <property type="protein sequence ID" value="KAJ3645646.1"/>
    <property type="molecule type" value="Genomic_DNA"/>
</dbReference>
<evidence type="ECO:0000313" key="4">
    <source>
        <dbReference type="EMBL" id="KAJ3645646.1"/>
    </source>
</evidence>
<dbReference type="GO" id="GO:0042811">
    <property type="term" value="P:pheromone biosynthetic process"/>
    <property type="evidence" value="ECO:0007669"/>
    <property type="project" value="UniProtKB-ARBA"/>
</dbReference>
<comment type="caution">
    <text evidence="4">The sequence shown here is derived from an EMBL/GenBank/DDBJ whole genome shotgun (WGS) entry which is preliminary data.</text>
</comment>
<dbReference type="Proteomes" id="UP001168821">
    <property type="component" value="Unassembled WGS sequence"/>
</dbReference>
<dbReference type="Pfam" id="PF00348">
    <property type="entry name" value="polyprenyl_synt"/>
    <property type="match status" value="1"/>
</dbReference>
<proteinExistence type="inferred from homology"/>
<gene>
    <name evidence="4" type="ORF">Zmor_023287</name>
</gene>
<keyword evidence="3" id="KW-0808">Transferase</keyword>
<dbReference type="SUPFAM" id="SSF48576">
    <property type="entry name" value="Terpenoid synthases"/>
    <property type="match status" value="1"/>
</dbReference>
<reference evidence="4" key="1">
    <citation type="journal article" date="2023" name="G3 (Bethesda)">
        <title>Whole genome assemblies of Zophobas morio and Tenebrio molitor.</title>
        <authorList>
            <person name="Kaur S."/>
            <person name="Stinson S.A."/>
            <person name="diCenzo G.C."/>
        </authorList>
    </citation>
    <scope>NUCLEOTIDE SEQUENCE</scope>
    <source>
        <strain evidence="4">QUZm001</strain>
    </source>
</reference>